<protein>
    <submittedName>
        <fullName evidence="4">CHAT domain-containing protein</fullName>
    </submittedName>
</protein>
<dbReference type="PROSITE" id="PS50005">
    <property type="entry name" value="TPR"/>
    <property type="match status" value="4"/>
</dbReference>
<feature type="chain" id="PRO_5047220193" evidence="2">
    <location>
        <begin position="30"/>
        <end position="853"/>
    </location>
</feature>
<feature type="repeat" description="TPR" evidence="1">
    <location>
        <begin position="218"/>
        <end position="251"/>
    </location>
</feature>
<evidence type="ECO:0000313" key="4">
    <source>
        <dbReference type="EMBL" id="MEA5476749.1"/>
    </source>
</evidence>
<dbReference type="RefSeq" id="WP_323259957.1">
    <property type="nucleotide sequence ID" value="NZ_JAYGIE010000010.1"/>
</dbReference>
<dbReference type="EMBL" id="JAYGIE010000010">
    <property type="protein sequence ID" value="MEA5476749.1"/>
    <property type="molecule type" value="Genomic_DNA"/>
</dbReference>
<dbReference type="PANTHER" id="PTHR10098:SF108">
    <property type="entry name" value="TETRATRICOPEPTIDE REPEAT PROTEIN 28"/>
    <property type="match status" value="1"/>
</dbReference>
<gene>
    <name evidence="4" type="ORF">VB774_03865</name>
</gene>
<dbReference type="PANTHER" id="PTHR10098">
    <property type="entry name" value="RAPSYN-RELATED"/>
    <property type="match status" value="1"/>
</dbReference>
<keyword evidence="2" id="KW-0732">Signal</keyword>
<organism evidence="4 5">
    <name type="scientific">Pseudanabaena galeata UHCC 0370</name>
    <dbReference type="NCBI Taxonomy" id="3110310"/>
    <lineage>
        <taxon>Bacteria</taxon>
        <taxon>Bacillati</taxon>
        <taxon>Cyanobacteriota</taxon>
        <taxon>Cyanophyceae</taxon>
        <taxon>Pseudanabaenales</taxon>
        <taxon>Pseudanabaenaceae</taxon>
        <taxon>Pseudanabaena</taxon>
    </lineage>
</organism>
<dbReference type="Pfam" id="PF13424">
    <property type="entry name" value="TPR_12"/>
    <property type="match status" value="4"/>
</dbReference>
<sequence>MRSQLGSVVIALLLGCLPMQMMVSKSVFAQTTSDRKAEEDKLLKSCRNYINTQKFQEAVQECQQSASNFKAIGTRIGESKALSNLGIAYYSLGQYQKAIDYLQQSLAIFRQNNDFNGELSSLNNLGNTYLILGQYQKAIENFQQSIKISKQLNDRKGEAISLSNLGNAYLVHYEKDVDFYLYNLQNCLGCILNVHEILYSFQKSLDIFRQIDDRNGEGNALGSLGITYFRMHLYEKAVEFYQQSLAIFKQSENLNGEAYSLGNLGLTYNKLGQHEKAIDFYQRSLAIKKQIGDRSGEGLSLKNLGELFDNQNQPKLAIAFYKQSVNVYESIRKDIKGLSKDEKESYLSTIAQTYRNLADLLLKQGRILEAQQVLELLKVEEIRAYTRNTRAVDDTNGIATNKTETRTIDKHSSLIALGLRVDQCEQQRCPELRQLIKQRQDVANEYDKTVETLVKEIRDRTTNDKAFFDPTLVGKMEEIVTAQPKTILIYHLILKDKIWVLWASKGGITKSIEVPNVGLEKVSSNVLKLRTLLQSPENLEELQKTSQQLREWLIPPQLQAELSANDIKHLVFAPDSVTRYIPMGVLYDGKKYLVENYTIATIISAGLTDTTSRLPNPAKNTSVLAAGLSQPVSGYSPLPNVLTEINAIVRTSDNPNKGIYDGIKLLDSTFTKDSLLDNLGSYAIAHIATHGKFVSGDPDKSFLVLGNGKTLPIPEIKKLRGLSKLHLVVLSACQTALGGTNGDGTEISGISYFFLGIGAKSVIASLWEVSDDSTSLLMQQFYNNLSKSSDSAPVTKSEAMQQAQLSLLQKQITAKDNIQRGNIAVVYRGGSKPTDNYSHPYYWSPFILIGNGL</sequence>
<feature type="repeat" description="TPR" evidence="1">
    <location>
        <begin position="119"/>
        <end position="152"/>
    </location>
</feature>
<evidence type="ECO:0000313" key="5">
    <source>
        <dbReference type="Proteomes" id="UP001301388"/>
    </source>
</evidence>
<dbReference type="Gene3D" id="1.25.40.10">
    <property type="entry name" value="Tetratricopeptide repeat domain"/>
    <property type="match status" value="2"/>
</dbReference>
<keyword evidence="5" id="KW-1185">Reference proteome</keyword>
<dbReference type="SUPFAM" id="SSF48452">
    <property type="entry name" value="TPR-like"/>
    <property type="match status" value="2"/>
</dbReference>
<comment type="caution">
    <text evidence="4">The sequence shown here is derived from an EMBL/GenBank/DDBJ whole genome shotgun (WGS) entry which is preliminary data.</text>
</comment>
<dbReference type="SMART" id="SM00028">
    <property type="entry name" value="TPR"/>
    <property type="match status" value="5"/>
</dbReference>
<dbReference type="InterPro" id="IPR011990">
    <property type="entry name" value="TPR-like_helical_dom_sf"/>
</dbReference>
<name>A0ABU5TF28_9CYAN</name>
<feature type="repeat" description="TPR" evidence="1">
    <location>
        <begin position="258"/>
        <end position="291"/>
    </location>
</feature>
<dbReference type="Pfam" id="PF12770">
    <property type="entry name" value="CHAT"/>
    <property type="match status" value="1"/>
</dbReference>
<reference evidence="4 5" key="1">
    <citation type="submission" date="2023-12" db="EMBL/GenBank/DDBJ databases">
        <title>Baltic Sea Cyanobacteria.</title>
        <authorList>
            <person name="Delbaje E."/>
            <person name="Fewer D.P."/>
            <person name="Shishido T.K."/>
        </authorList>
    </citation>
    <scope>NUCLEOTIDE SEQUENCE [LARGE SCALE GENOMIC DNA]</scope>
    <source>
        <strain evidence="4 5">UHCC 0370</strain>
    </source>
</reference>
<evidence type="ECO:0000256" key="2">
    <source>
        <dbReference type="SAM" id="SignalP"/>
    </source>
</evidence>
<dbReference type="Proteomes" id="UP001301388">
    <property type="component" value="Unassembled WGS sequence"/>
</dbReference>
<evidence type="ECO:0000256" key="1">
    <source>
        <dbReference type="PROSITE-ProRule" id="PRU00339"/>
    </source>
</evidence>
<feature type="domain" description="CHAT" evidence="3">
    <location>
        <begin position="543"/>
        <end position="851"/>
    </location>
</feature>
<evidence type="ECO:0000259" key="3">
    <source>
        <dbReference type="Pfam" id="PF12770"/>
    </source>
</evidence>
<accession>A0ABU5TF28</accession>
<dbReference type="InterPro" id="IPR019734">
    <property type="entry name" value="TPR_rpt"/>
</dbReference>
<proteinExistence type="predicted"/>
<dbReference type="PROSITE" id="PS50293">
    <property type="entry name" value="TPR_REGION"/>
    <property type="match status" value="2"/>
</dbReference>
<feature type="repeat" description="TPR" evidence="1">
    <location>
        <begin position="79"/>
        <end position="112"/>
    </location>
</feature>
<keyword evidence="1" id="KW-0802">TPR repeat</keyword>
<dbReference type="PROSITE" id="PS51257">
    <property type="entry name" value="PROKAR_LIPOPROTEIN"/>
    <property type="match status" value="1"/>
</dbReference>
<feature type="signal peptide" evidence="2">
    <location>
        <begin position="1"/>
        <end position="29"/>
    </location>
</feature>
<dbReference type="InterPro" id="IPR024983">
    <property type="entry name" value="CHAT_dom"/>
</dbReference>